<dbReference type="Proteomes" id="UP000299102">
    <property type="component" value="Unassembled WGS sequence"/>
</dbReference>
<sequence>MEVCNTVGNKKAPGLDGILNISLKAAIKGALSLFLAVYNTCLKGGTFHMKWKQQRLVLLPKEKKFPHDLSSYRRFCMIDTAGKILKRIVYQRIEAAVNPLLANNQYGLRRGRSNLDAINLIVNTATDAVTGIR</sequence>
<accession>A0A4C1UEB6</accession>
<reference evidence="1 2" key="1">
    <citation type="journal article" date="2019" name="Commun. Biol.">
        <title>The bagworm genome reveals a unique fibroin gene that provides high tensile strength.</title>
        <authorList>
            <person name="Kono N."/>
            <person name="Nakamura H."/>
            <person name="Ohtoshi R."/>
            <person name="Tomita M."/>
            <person name="Numata K."/>
            <person name="Arakawa K."/>
        </authorList>
    </citation>
    <scope>NUCLEOTIDE SEQUENCE [LARGE SCALE GENOMIC DNA]</scope>
</reference>
<dbReference type="STRING" id="151549.A0A4C1UEB6"/>
<evidence type="ECO:0000313" key="2">
    <source>
        <dbReference type="Proteomes" id="UP000299102"/>
    </source>
</evidence>
<keyword evidence="2" id="KW-1185">Reference proteome</keyword>
<proteinExistence type="predicted"/>
<keyword evidence="1" id="KW-0808">Transferase</keyword>
<dbReference type="OrthoDB" id="415822at2759"/>
<dbReference type="EMBL" id="BGZK01000159">
    <property type="protein sequence ID" value="GBP24274.1"/>
    <property type="molecule type" value="Genomic_DNA"/>
</dbReference>
<keyword evidence="1" id="KW-0695">RNA-directed DNA polymerase</keyword>
<keyword evidence="1" id="KW-0548">Nucleotidyltransferase</keyword>
<evidence type="ECO:0000313" key="1">
    <source>
        <dbReference type="EMBL" id="GBP24274.1"/>
    </source>
</evidence>
<name>A0A4C1UEB6_EUMVA</name>
<protein>
    <submittedName>
        <fullName evidence="1">RNA-directed DNA polymerase from mobile element jockey</fullName>
    </submittedName>
</protein>
<dbReference type="AlphaFoldDB" id="A0A4C1UEB6"/>
<organism evidence="1 2">
    <name type="scientific">Eumeta variegata</name>
    <name type="common">Bagworm moth</name>
    <name type="synonym">Eumeta japonica</name>
    <dbReference type="NCBI Taxonomy" id="151549"/>
    <lineage>
        <taxon>Eukaryota</taxon>
        <taxon>Metazoa</taxon>
        <taxon>Ecdysozoa</taxon>
        <taxon>Arthropoda</taxon>
        <taxon>Hexapoda</taxon>
        <taxon>Insecta</taxon>
        <taxon>Pterygota</taxon>
        <taxon>Neoptera</taxon>
        <taxon>Endopterygota</taxon>
        <taxon>Lepidoptera</taxon>
        <taxon>Glossata</taxon>
        <taxon>Ditrysia</taxon>
        <taxon>Tineoidea</taxon>
        <taxon>Psychidae</taxon>
        <taxon>Oiketicinae</taxon>
        <taxon>Eumeta</taxon>
    </lineage>
</organism>
<dbReference type="GO" id="GO:0003964">
    <property type="term" value="F:RNA-directed DNA polymerase activity"/>
    <property type="evidence" value="ECO:0007669"/>
    <property type="project" value="UniProtKB-KW"/>
</dbReference>
<comment type="caution">
    <text evidence="1">The sequence shown here is derived from an EMBL/GenBank/DDBJ whole genome shotgun (WGS) entry which is preliminary data.</text>
</comment>
<gene>
    <name evidence="1" type="primary">pol</name>
    <name evidence="1" type="ORF">EVAR_80127_1</name>
</gene>
<dbReference type="PANTHER" id="PTHR19446">
    <property type="entry name" value="REVERSE TRANSCRIPTASES"/>
    <property type="match status" value="1"/>
</dbReference>